<gene>
    <name evidence="1" type="ORF">CKAN_01877900</name>
</gene>
<proteinExistence type="predicted"/>
<organism evidence="1 2">
    <name type="scientific">Cinnamomum micranthum f. kanehirae</name>
    <dbReference type="NCBI Taxonomy" id="337451"/>
    <lineage>
        <taxon>Eukaryota</taxon>
        <taxon>Viridiplantae</taxon>
        <taxon>Streptophyta</taxon>
        <taxon>Embryophyta</taxon>
        <taxon>Tracheophyta</taxon>
        <taxon>Spermatophyta</taxon>
        <taxon>Magnoliopsida</taxon>
        <taxon>Magnoliidae</taxon>
        <taxon>Laurales</taxon>
        <taxon>Lauraceae</taxon>
        <taxon>Cinnamomum</taxon>
    </lineage>
</organism>
<accession>A0A443PG14</accession>
<dbReference type="AlphaFoldDB" id="A0A443PG14"/>
<sequence>MSKPLVIKIRVQGQLGNCNVDAVSMQNHCLKNGNGIFLDRVRFKRQSISAKRDFPPKCGRSAKEPDDKLHDESLIARAAKMVSLAPSWVSVESELPNLSKSLDQMESFDLLDGLKLETVDVSKCLNQTILLEPLNISKPDIADQSQMMKMTGCLDLTKPSCPEKDTIRLLDISSPEEAAKKIVSKKFLTRRVSCIRDFPRGFLKTNAFSATLQVKEE</sequence>
<name>A0A443PG14_9MAGN</name>
<evidence type="ECO:0000313" key="1">
    <source>
        <dbReference type="EMBL" id="RWR89713.1"/>
    </source>
</evidence>
<dbReference type="Proteomes" id="UP000283530">
    <property type="component" value="Unassembled WGS sequence"/>
</dbReference>
<protein>
    <submittedName>
        <fullName evidence="1">Uncharacterized protein</fullName>
    </submittedName>
</protein>
<keyword evidence="2" id="KW-1185">Reference proteome</keyword>
<dbReference type="EMBL" id="QPKB01000007">
    <property type="protein sequence ID" value="RWR89713.1"/>
    <property type="molecule type" value="Genomic_DNA"/>
</dbReference>
<evidence type="ECO:0000313" key="2">
    <source>
        <dbReference type="Proteomes" id="UP000283530"/>
    </source>
</evidence>
<dbReference type="OrthoDB" id="10317995at2759"/>
<comment type="caution">
    <text evidence="1">The sequence shown here is derived from an EMBL/GenBank/DDBJ whole genome shotgun (WGS) entry which is preliminary data.</text>
</comment>
<reference evidence="1 2" key="1">
    <citation type="journal article" date="2019" name="Nat. Plants">
        <title>Stout camphor tree genome fills gaps in understanding of flowering plant genome evolution.</title>
        <authorList>
            <person name="Chaw S.M."/>
            <person name="Liu Y.C."/>
            <person name="Wu Y.W."/>
            <person name="Wang H.Y."/>
            <person name="Lin C.I."/>
            <person name="Wu C.S."/>
            <person name="Ke H.M."/>
            <person name="Chang L.Y."/>
            <person name="Hsu C.Y."/>
            <person name="Yang H.T."/>
            <person name="Sudianto E."/>
            <person name="Hsu M.H."/>
            <person name="Wu K.P."/>
            <person name="Wang L.N."/>
            <person name="Leebens-Mack J.H."/>
            <person name="Tsai I.J."/>
        </authorList>
    </citation>
    <scope>NUCLEOTIDE SEQUENCE [LARGE SCALE GENOMIC DNA]</scope>
    <source>
        <strain evidence="2">cv. Chaw 1501</strain>
        <tissue evidence="1">Young leaves</tissue>
    </source>
</reference>